<keyword evidence="1" id="KW-0472">Membrane</keyword>
<feature type="transmembrane region" description="Helical" evidence="1">
    <location>
        <begin position="764"/>
        <end position="784"/>
    </location>
</feature>
<evidence type="ECO:0000313" key="3">
    <source>
        <dbReference type="EMBL" id="MBA5605659.1"/>
    </source>
</evidence>
<keyword evidence="3" id="KW-0645">Protease</keyword>
<feature type="transmembrane region" description="Helical" evidence="1">
    <location>
        <begin position="197"/>
        <end position="221"/>
    </location>
</feature>
<dbReference type="Proteomes" id="UP000566711">
    <property type="component" value="Unassembled WGS sequence"/>
</dbReference>
<keyword evidence="3" id="KW-0378">Hydrolase</keyword>
<feature type="transmembrane region" description="Helical" evidence="1">
    <location>
        <begin position="676"/>
        <end position="704"/>
    </location>
</feature>
<dbReference type="PANTHER" id="PTHR36435">
    <property type="entry name" value="SLR1288 PROTEIN"/>
    <property type="match status" value="1"/>
</dbReference>
<keyword evidence="1" id="KW-1133">Transmembrane helix</keyword>
<feature type="transmembrane region" description="Helical" evidence="1">
    <location>
        <begin position="400"/>
        <end position="421"/>
    </location>
</feature>
<sequence>MMAAPTHGRAMLLMARLRLTRLVNQASALSFRAFRRKRAGRVATPGKPRNAWLLALFVAVTAGFSFTQLARTAVLNLHCHIDAACAATDDHGATYMALEKGAAGLAATPFSPHLASALTMMLTLLLLASVLMALGSRELAQADWDLEWLATLPVRRKTLLWGRVLERSVGNPSALFALLPLCGLLAWYSGLRWSAPLAVLAMAALLLPLTALCQTLADTGLRMWLPASQLRNLQALTSLASMPLIYFVMALGMPNGATFPVEWAAAYPSWTVWTPPGLMIQLLQAATPGHAAALAALLLAQVGLLLAAGVALLGFQLRHGVVASGARASGRAGARAGAAVPHPGGRGLLSPVKRRELHLLSRDRNFLVQSLLLPVVIIGSQLMFNGALRDVGQFVHNTTLVAASAFGIGSYVLMLSAFQTLNNEGPVLWMLYTFPRKVESVLREKAQLWGVLALLYPLGVFGLAIHFGAALNWRLAGLFILALAGMPIFAVIAVSLGVFACDPLAPDVRTRVRPSYVYLYMLLASFYVYCIYTSVWPQKLVVMVLCGALALAMWQKARDELPYLLDPAAAPPARVSTADGLMAATAFFILQALIGLWFRDGTGKIALQGWTMAFAAAGAIVYGCTRLIYWRSKTAGVPAIARGGNARAAALLGLAAAVPAIAVGLVYLAALRHSALAPALAAAAAGATVHPGWLLALAVLAAPLCEEFIFRGLIFGGLRRSMGALPAMLASAAIFAIVHPPLSMLPVFVLGLCAAWSYERSQRLLAPMLVHALYNAAVVSWQLWN</sequence>
<dbReference type="InterPro" id="IPR052710">
    <property type="entry name" value="CAAX_protease"/>
</dbReference>
<protein>
    <submittedName>
        <fullName evidence="3">CPBP family intramembrane metalloprotease</fullName>
    </submittedName>
</protein>
<evidence type="ECO:0000259" key="2">
    <source>
        <dbReference type="Pfam" id="PF02517"/>
    </source>
</evidence>
<dbReference type="GO" id="GO:0080120">
    <property type="term" value="P:CAAX-box protein maturation"/>
    <property type="evidence" value="ECO:0007669"/>
    <property type="project" value="UniProtKB-ARBA"/>
</dbReference>
<feature type="domain" description="CAAX prenyl protease 2/Lysostaphin resistance protein A-like" evidence="2">
    <location>
        <begin position="691"/>
        <end position="776"/>
    </location>
</feature>
<feature type="transmembrane region" description="Helical" evidence="1">
    <location>
        <begin position="517"/>
        <end position="534"/>
    </location>
</feature>
<dbReference type="InterPro" id="IPR003675">
    <property type="entry name" value="Rce1/LyrA-like_dom"/>
</dbReference>
<comment type="caution">
    <text evidence="3">The sequence shown here is derived from an EMBL/GenBank/DDBJ whole genome shotgun (WGS) entry which is preliminary data.</text>
</comment>
<gene>
    <name evidence="3" type="ORF">H3H36_09830</name>
</gene>
<keyword evidence="1" id="KW-0812">Transmembrane</keyword>
<dbReference type="GO" id="GO:0006508">
    <property type="term" value="P:proteolysis"/>
    <property type="evidence" value="ECO:0007669"/>
    <property type="project" value="UniProtKB-KW"/>
</dbReference>
<organism evidence="3 4">
    <name type="scientific">Rugamonas fusca</name>
    <dbReference type="NCBI Taxonomy" id="2758568"/>
    <lineage>
        <taxon>Bacteria</taxon>
        <taxon>Pseudomonadati</taxon>
        <taxon>Pseudomonadota</taxon>
        <taxon>Betaproteobacteria</taxon>
        <taxon>Burkholderiales</taxon>
        <taxon>Oxalobacteraceae</taxon>
        <taxon>Telluria group</taxon>
        <taxon>Rugamonas</taxon>
    </lineage>
</organism>
<feature type="transmembrane region" description="Helical" evidence="1">
    <location>
        <begin position="610"/>
        <end position="629"/>
    </location>
</feature>
<feature type="transmembrane region" description="Helical" evidence="1">
    <location>
        <begin position="446"/>
        <end position="469"/>
    </location>
</feature>
<feature type="transmembrane region" description="Helical" evidence="1">
    <location>
        <begin position="291"/>
        <end position="315"/>
    </location>
</feature>
<feature type="transmembrane region" description="Helical" evidence="1">
    <location>
        <begin position="725"/>
        <end position="758"/>
    </location>
</feature>
<keyword evidence="4" id="KW-1185">Reference proteome</keyword>
<dbReference type="EMBL" id="JACEZS010000007">
    <property type="protein sequence ID" value="MBA5605659.1"/>
    <property type="molecule type" value="Genomic_DNA"/>
</dbReference>
<evidence type="ECO:0000256" key="1">
    <source>
        <dbReference type="SAM" id="Phobius"/>
    </source>
</evidence>
<name>A0A7W2I6Q3_9BURK</name>
<feature type="transmembrane region" description="Helical" evidence="1">
    <location>
        <begin position="173"/>
        <end position="191"/>
    </location>
</feature>
<reference evidence="3 4" key="1">
    <citation type="submission" date="2020-07" db="EMBL/GenBank/DDBJ databases">
        <title>Novel species isolated from subtropical streams in China.</title>
        <authorList>
            <person name="Lu H."/>
        </authorList>
    </citation>
    <scope>NUCLEOTIDE SEQUENCE [LARGE SCALE GENOMIC DNA]</scope>
    <source>
        <strain evidence="3 4">FT3S</strain>
    </source>
</reference>
<feature type="transmembrane region" description="Helical" evidence="1">
    <location>
        <begin position="475"/>
        <end position="505"/>
    </location>
</feature>
<dbReference type="GO" id="GO:0004175">
    <property type="term" value="F:endopeptidase activity"/>
    <property type="evidence" value="ECO:0007669"/>
    <property type="project" value="UniProtKB-ARBA"/>
</dbReference>
<dbReference type="RefSeq" id="WP_182216819.1">
    <property type="nucleotide sequence ID" value="NZ_JACEZS010000007.1"/>
</dbReference>
<feature type="transmembrane region" description="Helical" evidence="1">
    <location>
        <begin position="649"/>
        <end position="670"/>
    </location>
</feature>
<feature type="transmembrane region" description="Helical" evidence="1">
    <location>
        <begin position="114"/>
        <end position="134"/>
    </location>
</feature>
<dbReference type="PANTHER" id="PTHR36435:SF1">
    <property type="entry name" value="CAAX AMINO TERMINAL PROTEASE FAMILY PROTEIN"/>
    <property type="match status" value="1"/>
</dbReference>
<feature type="transmembrane region" description="Helical" evidence="1">
    <location>
        <begin position="233"/>
        <end position="253"/>
    </location>
</feature>
<accession>A0A7W2I6Q3</accession>
<dbReference type="Pfam" id="PF02517">
    <property type="entry name" value="Rce1-like"/>
    <property type="match status" value="1"/>
</dbReference>
<dbReference type="AlphaFoldDB" id="A0A7W2I6Q3"/>
<proteinExistence type="predicted"/>
<evidence type="ECO:0000313" key="4">
    <source>
        <dbReference type="Proteomes" id="UP000566711"/>
    </source>
</evidence>
<feature type="transmembrane region" description="Helical" evidence="1">
    <location>
        <begin position="578"/>
        <end position="598"/>
    </location>
</feature>
<keyword evidence="3" id="KW-0482">Metalloprotease</keyword>
<feature type="transmembrane region" description="Helical" evidence="1">
    <location>
        <begin position="366"/>
        <end position="388"/>
    </location>
</feature>
<dbReference type="GO" id="GO:0008237">
    <property type="term" value="F:metallopeptidase activity"/>
    <property type="evidence" value="ECO:0007669"/>
    <property type="project" value="UniProtKB-KW"/>
</dbReference>